<dbReference type="PANTHER" id="PTHR11236">
    <property type="entry name" value="AMINOBENZOATE/ANTHRANILATE SYNTHASE"/>
    <property type="match status" value="1"/>
</dbReference>
<accession>A0A524RL33</accession>
<dbReference type="Gene3D" id="3.60.120.10">
    <property type="entry name" value="Anthranilate synthase"/>
    <property type="match status" value="1"/>
</dbReference>
<dbReference type="EMBL" id="SRMO01000087">
    <property type="protein sequence ID" value="TGG90581.1"/>
    <property type="molecule type" value="Genomic_DNA"/>
</dbReference>
<reference evidence="2 3" key="1">
    <citation type="journal article" date="2019" name="mSystems">
        <title>Life at home and on the roam: Genomic adaptions reflect the dual lifestyle of an intracellular, facultative symbiont.</title>
        <authorList>
            <person name="Burgsdorf I."/>
        </authorList>
    </citation>
    <scope>NUCLEOTIDE SEQUENCE [LARGE SCALE GENOMIC DNA]</scope>
    <source>
        <strain evidence="2">277cV</strain>
    </source>
</reference>
<dbReference type="InterPro" id="IPR019999">
    <property type="entry name" value="Anth_synth_I-like"/>
</dbReference>
<evidence type="ECO:0000313" key="3">
    <source>
        <dbReference type="Proteomes" id="UP000317990"/>
    </source>
</evidence>
<dbReference type="InterPro" id="IPR015890">
    <property type="entry name" value="Chorismate_C"/>
</dbReference>
<proteinExistence type="predicted"/>
<feature type="domain" description="Chorismate-utilising enzyme C-terminal" evidence="1">
    <location>
        <begin position="191"/>
        <end position="446"/>
    </location>
</feature>
<dbReference type="InterPro" id="IPR005801">
    <property type="entry name" value="ADC_synthase"/>
</dbReference>
<dbReference type="GO" id="GO:0000162">
    <property type="term" value="P:L-tryptophan biosynthetic process"/>
    <property type="evidence" value="ECO:0007669"/>
    <property type="project" value="TreeGrafter"/>
</dbReference>
<dbReference type="AlphaFoldDB" id="A0A524RL33"/>
<name>A0A524RL33_9CHRO</name>
<sequence>MAAARLSWRDPWATARCVAALEGNDGLVLLDQDSDGASTSRWAYLGWRVIRQLRCRGFPGDPQARDPFAELAAGLQAVAHLGGEGPAPFNGGWMGWLAYEAGAWIESRPTWKQPDEPLLWAALHDPLLAFDLRQRHVWVLSHGLTPGSLAGNRALAEQRVAAVGSLWQQLPTAVLPSIPVSGRWHWCTEPRRFADQVRQVKRWIAAGDLFQANLSCCCEATLADAADPMALYGLLRQASPAPFAGLAISAGDAVISASPERFLRAGADGWIETRPIKGTRPRARDPALDADLAVELITSPKDRAENVMIVDLLRNDLGRVCVPGSIRVPVLAGHEPYRQVHHLTSVVEGQLRPDHNVVDLLRACWPGGSISGAPKVRACRRLAELEPVARGPYCGSLFQLGCDGQWDSSIVIRSLMLHGQRLRAHAGCGIVADSDPDAETAEMAVKIAALRSVLSDRVYQSPGSTAP</sequence>
<dbReference type="GO" id="GO:0046820">
    <property type="term" value="F:4-amino-4-deoxychorismate synthase activity"/>
    <property type="evidence" value="ECO:0007669"/>
    <property type="project" value="TreeGrafter"/>
</dbReference>
<comment type="caution">
    <text evidence="2">The sequence shown here is derived from an EMBL/GenBank/DDBJ whole genome shotgun (WGS) entry which is preliminary data.</text>
</comment>
<dbReference type="SUPFAM" id="SSF56322">
    <property type="entry name" value="ADC synthase"/>
    <property type="match status" value="1"/>
</dbReference>
<protein>
    <submittedName>
        <fullName evidence="2">Anthranilate synthase component I family protein</fullName>
    </submittedName>
</protein>
<evidence type="ECO:0000259" key="1">
    <source>
        <dbReference type="Pfam" id="PF00425"/>
    </source>
</evidence>
<dbReference type="PANTHER" id="PTHR11236:SF50">
    <property type="entry name" value="AMINODEOXYCHORISMATE SYNTHASE COMPONENT 1"/>
    <property type="match status" value="1"/>
</dbReference>
<dbReference type="Pfam" id="PF00425">
    <property type="entry name" value="Chorismate_bind"/>
    <property type="match status" value="1"/>
</dbReference>
<evidence type="ECO:0000313" key="2">
    <source>
        <dbReference type="EMBL" id="TGG90581.1"/>
    </source>
</evidence>
<dbReference type="Proteomes" id="UP000317990">
    <property type="component" value="Unassembled WGS sequence"/>
</dbReference>
<gene>
    <name evidence="2" type="ORF">ERJ67_10545</name>
</gene>
<organism evidence="2 3">
    <name type="scientific">Aphanocapsa feldmannii 277cV</name>
    <dbReference type="NCBI Taxonomy" id="2507553"/>
    <lineage>
        <taxon>Bacteria</taxon>
        <taxon>Bacillati</taxon>
        <taxon>Cyanobacteriota</taxon>
        <taxon>Cyanophyceae</taxon>
        <taxon>Oscillatoriophycideae</taxon>
        <taxon>Chroococcales</taxon>
        <taxon>Microcystaceae</taxon>
        <taxon>Aphanocapsa</taxon>
    </lineage>
</organism>
<dbReference type="PRINTS" id="PR00095">
    <property type="entry name" value="ANTSNTHASEI"/>
</dbReference>